<dbReference type="PANTHER" id="PTHR43280">
    <property type="entry name" value="ARAC-FAMILY TRANSCRIPTIONAL REGULATOR"/>
    <property type="match status" value="1"/>
</dbReference>
<dbReference type="InterPro" id="IPR018060">
    <property type="entry name" value="HTH_AraC"/>
</dbReference>
<dbReference type="InterPro" id="IPR009057">
    <property type="entry name" value="Homeodomain-like_sf"/>
</dbReference>
<dbReference type="PANTHER" id="PTHR43280:SF34">
    <property type="entry name" value="ARAC-FAMILY TRANSCRIPTIONAL REGULATOR"/>
    <property type="match status" value="1"/>
</dbReference>
<dbReference type="RefSeq" id="WP_169664001.1">
    <property type="nucleotide sequence ID" value="NZ_CP076132.1"/>
</dbReference>
<dbReference type="PROSITE" id="PS01124">
    <property type="entry name" value="HTH_ARAC_FAMILY_2"/>
    <property type="match status" value="1"/>
</dbReference>
<sequence>MKKYLLFEDINYLEIDKESWDHPVHNHDHYEWIIVLKGNGIHQINEVNYDYSPGDIFFLRPNDAHFFTFHYPSQLVYFQFSIDLSVFENELGLKKKMLSILQIHREENAGNLKSVFNNDSLMLHQIQWASEVIKTGDISKDFLRYQLFTFLSFIKKNNSEGSSLHEEMDDIIIYIRSNIKEVKRLSVVHLADQFNKSSTYFGEYFKKNMGISIKKYIDRLRSNYLEKELIFSSKSLSELAYEYQFTDLSHFNKFVNQHLHKTPLQIRKDRDHV</sequence>
<dbReference type="Gene3D" id="2.60.120.10">
    <property type="entry name" value="Jelly Rolls"/>
    <property type="match status" value="1"/>
</dbReference>
<dbReference type="AlphaFoldDB" id="A0AAX1NA92"/>
<dbReference type="Proteomes" id="UP000678679">
    <property type="component" value="Chromosome 1"/>
</dbReference>
<keyword evidence="1" id="KW-0805">Transcription regulation</keyword>
<protein>
    <submittedName>
        <fullName evidence="5">AraC family ligand binding domain-containing protein</fullName>
    </submittedName>
</protein>
<dbReference type="InterPro" id="IPR003313">
    <property type="entry name" value="AraC-bd"/>
</dbReference>
<name>A0AAX1NA92_9BACT</name>
<evidence type="ECO:0000259" key="4">
    <source>
        <dbReference type="PROSITE" id="PS01124"/>
    </source>
</evidence>
<evidence type="ECO:0000313" key="5">
    <source>
        <dbReference type="EMBL" id="QWG03341.1"/>
    </source>
</evidence>
<dbReference type="InterPro" id="IPR014710">
    <property type="entry name" value="RmlC-like_jellyroll"/>
</dbReference>
<dbReference type="Gene3D" id="1.10.10.60">
    <property type="entry name" value="Homeodomain-like"/>
    <property type="match status" value="2"/>
</dbReference>
<feature type="domain" description="HTH araC/xylS-type" evidence="4">
    <location>
        <begin position="169"/>
        <end position="269"/>
    </location>
</feature>
<dbReference type="GO" id="GO:0003700">
    <property type="term" value="F:DNA-binding transcription factor activity"/>
    <property type="evidence" value="ECO:0007669"/>
    <property type="project" value="InterPro"/>
</dbReference>
<dbReference type="Pfam" id="PF12833">
    <property type="entry name" value="HTH_18"/>
    <property type="match status" value="1"/>
</dbReference>
<reference evidence="5 6" key="1">
    <citation type="submission" date="2021-05" db="EMBL/GenBank/DDBJ databases">
        <title>Comparative genomic studies on the polysaccharide-degrading batcterial strains of the Flammeovirga genus.</title>
        <authorList>
            <person name="Zewei F."/>
            <person name="Zheng Z."/>
            <person name="Yu L."/>
            <person name="Ruyue G."/>
            <person name="Yanhong M."/>
            <person name="Yuanyuan C."/>
            <person name="Jingyan G."/>
            <person name="Wenjun H."/>
        </authorList>
    </citation>
    <scope>NUCLEOTIDE SEQUENCE [LARGE SCALE GENOMIC DNA]</scope>
    <source>
        <strain evidence="5 6">NBRC:100898</strain>
    </source>
</reference>
<keyword evidence="3" id="KW-0804">Transcription</keyword>
<evidence type="ECO:0000256" key="3">
    <source>
        <dbReference type="ARBA" id="ARBA00023163"/>
    </source>
</evidence>
<dbReference type="GO" id="GO:0043565">
    <property type="term" value="F:sequence-specific DNA binding"/>
    <property type="evidence" value="ECO:0007669"/>
    <property type="project" value="InterPro"/>
</dbReference>
<dbReference type="KEGG" id="fya:KMW28_07080"/>
<keyword evidence="2" id="KW-0238">DNA-binding</keyword>
<dbReference type="SUPFAM" id="SSF51215">
    <property type="entry name" value="Regulatory protein AraC"/>
    <property type="match status" value="1"/>
</dbReference>
<dbReference type="EMBL" id="CP076132">
    <property type="protein sequence ID" value="QWG03341.1"/>
    <property type="molecule type" value="Genomic_DNA"/>
</dbReference>
<accession>A0AAX1NA92</accession>
<evidence type="ECO:0000256" key="2">
    <source>
        <dbReference type="ARBA" id="ARBA00023125"/>
    </source>
</evidence>
<gene>
    <name evidence="5" type="ORF">KMW28_07080</name>
</gene>
<organism evidence="5 6">
    <name type="scientific">Flammeovirga yaeyamensis</name>
    <dbReference type="NCBI Taxonomy" id="367791"/>
    <lineage>
        <taxon>Bacteria</taxon>
        <taxon>Pseudomonadati</taxon>
        <taxon>Bacteroidota</taxon>
        <taxon>Cytophagia</taxon>
        <taxon>Cytophagales</taxon>
        <taxon>Flammeovirgaceae</taxon>
        <taxon>Flammeovirga</taxon>
    </lineage>
</organism>
<proteinExistence type="predicted"/>
<evidence type="ECO:0000256" key="1">
    <source>
        <dbReference type="ARBA" id="ARBA00023015"/>
    </source>
</evidence>
<dbReference type="SMART" id="SM00342">
    <property type="entry name" value="HTH_ARAC"/>
    <property type="match status" value="1"/>
</dbReference>
<evidence type="ECO:0000313" key="6">
    <source>
        <dbReference type="Proteomes" id="UP000678679"/>
    </source>
</evidence>
<dbReference type="Pfam" id="PF02311">
    <property type="entry name" value="AraC_binding"/>
    <property type="match status" value="1"/>
</dbReference>
<dbReference type="SUPFAM" id="SSF46689">
    <property type="entry name" value="Homeodomain-like"/>
    <property type="match status" value="1"/>
</dbReference>
<dbReference type="InterPro" id="IPR037923">
    <property type="entry name" value="HTH-like"/>
</dbReference>
<keyword evidence="6" id="KW-1185">Reference proteome</keyword>